<evidence type="ECO:0000256" key="7">
    <source>
        <dbReference type="SAM" id="Phobius"/>
    </source>
</evidence>
<dbReference type="Pfam" id="PF00069">
    <property type="entry name" value="Pkinase"/>
    <property type="match status" value="1"/>
</dbReference>
<dbReference type="PROSITE" id="PS50011">
    <property type="entry name" value="PROTEIN_KINASE_DOM"/>
    <property type="match status" value="1"/>
</dbReference>
<evidence type="ECO:0000256" key="4">
    <source>
        <dbReference type="ARBA" id="ARBA00022840"/>
    </source>
</evidence>
<dbReference type="EMBL" id="JBHMQV010000009">
    <property type="protein sequence ID" value="MFC0847475.1"/>
    <property type="molecule type" value="Genomic_DNA"/>
</dbReference>
<evidence type="ECO:0000313" key="9">
    <source>
        <dbReference type="EMBL" id="MFC0847475.1"/>
    </source>
</evidence>
<dbReference type="InterPro" id="IPR011009">
    <property type="entry name" value="Kinase-like_dom_sf"/>
</dbReference>
<dbReference type="GO" id="GO:0004674">
    <property type="term" value="F:protein serine/threonine kinase activity"/>
    <property type="evidence" value="ECO:0007669"/>
    <property type="project" value="UniProtKB-EC"/>
</dbReference>
<keyword evidence="7" id="KW-1133">Transmembrane helix</keyword>
<name>A0ABV6TSN8_9ACTN</name>
<dbReference type="PROSITE" id="PS00107">
    <property type="entry name" value="PROTEIN_KINASE_ATP"/>
    <property type="match status" value="1"/>
</dbReference>
<dbReference type="PANTHER" id="PTHR43289:SF34">
    <property type="entry name" value="SERINE_THREONINE-PROTEIN KINASE YBDM-RELATED"/>
    <property type="match status" value="1"/>
</dbReference>
<keyword evidence="2 5" id="KW-0547">Nucleotide-binding</keyword>
<evidence type="ECO:0000256" key="2">
    <source>
        <dbReference type="ARBA" id="ARBA00022741"/>
    </source>
</evidence>
<keyword evidence="10" id="KW-1185">Reference proteome</keyword>
<protein>
    <submittedName>
        <fullName evidence="9">Serine/threonine-protein kinase</fullName>
        <ecNumber evidence="9">2.7.11.1</ecNumber>
    </submittedName>
</protein>
<reference evidence="9 10" key="1">
    <citation type="submission" date="2024-09" db="EMBL/GenBank/DDBJ databases">
        <authorList>
            <person name="Sun Q."/>
            <person name="Mori K."/>
        </authorList>
    </citation>
    <scope>NUCLEOTIDE SEQUENCE [LARGE SCALE GENOMIC DNA]</scope>
    <source>
        <strain evidence="9 10">JCM 4557</strain>
    </source>
</reference>
<dbReference type="InterPro" id="IPR000719">
    <property type="entry name" value="Prot_kinase_dom"/>
</dbReference>
<dbReference type="Gene3D" id="1.10.510.10">
    <property type="entry name" value="Transferase(Phosphotransferase) domain 1"/>
    <property type="match status" value="1"/>
</dbReference>
<evidence type="ECO:0000256" key="1">
    <source>
        <dbReference type="ARBA" id="ARBA00022679"/>
    </source>
</evidence>
<dbReference type="RefSeq" id="WP_394322311.1">
    <property type="nucleotide sequence ID" value="NZ_JBHMQV010000009.1"/>
</dbReference>
<dbReference type="EC" id="2.7.11.1" evidence="9"/>
<accession>A0ABV6TSN8</accession>
<comment type="caution">
    <text evidence="9">The sequence shown here is derived from an EMBL/GenBank/DDBJ whole genome shotgun (WGS) entry which is preliminary data.</text>
</comment>
<feature type="binding site" evidence="5">
    <location>
        <position position="43"/>
    </location>
    <ligand>
        <name>ATP</name>
        <dbReference type="ChEBI" id="CHEBI:30616"/>
    </ligand>
</feature>
<evidence type="ECO:0000259" key="8">
    <source>
        <dbReference type="PROSITE" id="PS50011"/>
    </source>
</evidence>
<evidence type="ECO:0000313" key="10">
    <source>
        <dbReference type="Proteomes" id="UP001589887"/>
    </source>
</evidence>
<feature type="domain" description="Protein kinase" evidence="8">
    <location>
        <begin position="15"/>
        <end position="274"/>
    </location>
</feature>
<sequence length="378" mass="40101">MDDLLAEDPHRVGPFRLLGRLGAGGMGRVYLGESPNGRPAAVKLVREPYAADPAFRQRLRQDVEAARRVGGAWAAYVLDADTQAQIPWIATAYVAGPSLQDVVERGFGPLPEPTLLVLADRLALALDDIHDAGLRHRDLKPSHVLLAMDGPRVIDFGITRAMEASAGAGAVVGTPGFMAPEQFRGEPVTAAADVFSLGTVLAYAATGRMAFGMPDGDIGALVRRVVHEAPDLVGVPASLLPVVRACLHKDPARRPTPGQLTGYLASGSPGQSWLPREVSAQLARYVVQSGESVVSPGYRRRYLPPVPEDSHRPDPPPPLPWSASEPAPSPPPHRASLPRGPVWGSGGRTRRRTALLVALAVLAVVAVAAAWFVVRTVT</sequence>
<dbReference type="PANTHER" id="PTHR43289">
    <property type="entry name" value="MITOGEN-ACTIVATED PROTEIN KINASE KINASE KINASE 20-RELATED"/>
    <property type="match status" value="1"/>
</dbReference>
<keyword evidence="3 9" id="KW-0418">Kinase</keyword>
<feature type="transmembrane region" description="Helical" evidence="7">
    <location>
        <begin position="354"/>
        <end position="374"/>
    </location>
</feature>
<evidence type="ECO:0000256" key="5">
    <source>
        <dbReference type="PROSITE-ProRule" id="PRU10141"/>
    </source>
</evidence>
<dbReference type="Proteomes" id="UP001589887">
    <property type="component" value="Unassembled WGS sequence"/>
</dbReference>
<organism evidence="9 10">
    <name type="scientific">Streptomyces noboritoensis</name>
    <dbReference type="NCBI Taxonomy" id="67337"/>
    <lineage>
        <taxon>Bacteria</taxon>
        <taxon>Bacillati</taxon>
        <taxon>Actinomycetota</taxon>
        <taxon>Actinomycetes</taxon>
        <taxon>Kitasatosporales</taxon>
        <taxon>Streptomycetaceae</taxon>
        <taxon>Streptomyces</taxon>
    </lineage>
</organism>
<keyword evidence="7" id="KW-0812">Transmembrane</keyword>
<dbReference type="InterPro" id="IPR017441">
    <property type="entry name" value="Protein_kinase_ATP_BS"/>
</dbReference>
<dbReference type="Gene3D" id="3.30.200.20">
    <property type="entry name" value="Phosphorylase Kinase, domain 1"/>
    <property type="match status" value="1"/>
</dbReference>
<feature type="region of interest" description="Disordered" evidence="6">
    <location>
        <begin position="298"/>
        <end position="345"/>
    </location>
</feature>
<evidence type="ECO:0000256" key="3">
    <source>
        <dbReference type="ARBA" id="ARBA00022777"/>
    </source>
</evidence>
<proteinExistence type="predicted"/>
<gene>
    <name evidence="9" type="ORF">ACFH04_27765</name>
</gene>
<dbReference type="CDD" id="cd14014">
    <property type="entry name" value="STKc_PknB_like"/>
    <property type="match status" value="1"/>
</dbReference>
<feature type="region of interest" description="Disordered" evidence="6">
    <location>
        <begin position="252"/>
        <end position="271"/>
    </location>
</feature>
<evidence type="ECO:0000256" key="6">
    <source>
        <dbReference type="SAM" id="MobiDB-lite"/>
    </source>
</evidence>
<keyword evidence="1 9" id="KW-0808">Transferase</keyword>
<keyword evidence="7" id="KW-0472">Membrane</keyword>
<keyword evidence="4 5" id="KW-0067">ATP-binding</keyword>
<dbReference type="SUPFAM" id="SSF56112">
    <property type="entry name" value="Protein kinase-like (PK-like)"/>
    <property type="match status" value="1"/>
</dbReference>